<proteinExistence type="predicted"/>
<dbReference type="VEuPathDB" id="FungiDB:An12g05790"/>
<accession>A0AAJ8BXT9</accession>
<sequence>MVITNRLTKYIHLKQAIYFKILEITRRSYKN</sequence>
<protein>
    <submittedName>
        <fullName evidence="1">Uncharacterized protein</fullName>
    </submittedName>
</protein>
<gene>
    <name evidence="1" type="ORF">An12g05790</name>
</gene>
<reference evidence="1" key="1">
    <citation type="submission" date="2025-02" db="EMBL/GenBank/DDBJ databases">
        <authorList>
            <consortium name="NCBI Genome Project"/>
        </authorList>
    </citation>
    <scope>NUCLEOTIDE SEQUENCE</scope>
</reference>
<name>A0AAJ8BXT9_ASPNG</name>
<reference evidence="1" key="2">
    <citation type="submission" date="2025-08" db="UniProtKB">
        <authorList>
            <consortium name="RefSeq"/>
        </authorList>
    </citation>
    <scope>IDENTIFICATION</scope>
</reference>
<organism evidence="1">
    <name type="scientific">Aspergillus niger</name>
    <dbReference type="NCBI Taxonomy" id="5061"/>
    <lineage>
        <taxon>Eukaryota</taxon>
        <taxon>Fungi</taxon>
        <taxon>Dikarya</taxon>
        <taxon>Ascomycota</taxon>
        <taxon>Pezizomycotina</taxon>
        <taxon>Eurotiomycetes</taxon>
        <taxon>Eurotiomycetidae</taxon>
        <taxon>Eurotiales</taxon>
        <taxon>Aspergillaceae</taxon>
        <taxon>Aspergillus</taxon>
        <taxon>Aspergillus subgen. Circumdati</taxon>
    </lineage>
</organism>
<dbReference type="AlphaFoldDB" id="A0AAJ8BXT9"/>
<evidence type="ECO:0000313" key="1">
    <source>
        <dbReference type="RefSeq" id="XP_059604496.1"/>
    </source>
</evidence>
<dbReference type="GeneID" id="84592584"/>
<dbReference type="RefSeq" id="XP_059604496.1">
    <property type="nucleotide sequence ID" value="XM_059750930.1"/>
</dbReference>
<dbReference type="KEGG" id="ang:An12g05790"/>